<dbReference type="Gene3D" id="2.40.70.10">
    <property type="entry name" value="Acid Proteases"/>
    <property type="match status" value="1"/>
</dbReference>
<gene>
    <name evidence="1" type="ORF">AURDEDRAFT_116727</name>
</gene>
<evidence type="ECO:0008006" key="3">
    <source>
        <dbReference type="Google" id="ProtNLM"/>
    </source>
</evidence>
<dbReference type="InParanoid" id="J0D044"/>
<dbReference type="AlphaFoldDB" id="J0D044"/>
<evidence type="ECO:0000313" key="2">
    <source>
        <dbReference type="Proteomes" id="UP000006514"/>
    </source>
</evidence>
<reference evidence="2" key="1">
    <citation type="journal article" date="2012" name="Science">
        <title>The Paleozoic origin of enzymatic lignin decomposition reconstructed from 31 fungal genomes.</title>
        <authorList>
            <person name="Floudas D."/>
            <person name="Binder M."/>
            <person name="Riley R."/>
            <person name="Barry K."/>
            <person name="Blanchette R.A."/>
            <person name="Henrissat B."/>
            <person name="Martinez A.T."/>
            <person name="Otillar R."/>
            <person name="Spatafora J.W."/>
            <person name="Yadav J.S."/>
            <person name="Aerts A."/>
            <person name="Benoit I."/>
            <person name="Boyd A."/>
            <person name="Carlson A."/>
            <person name="Copeland A."/>
            <person name="Coutinho P.M."/>
            <person name="de Vries R.P."/>
            <person name="Ferreira P."/>
            <person name="Findley K."/>
            <person name="Foster B."/>
            <person name="Gaskell J."/>
            <person name="Glotzer D."/>
            <person name="Gorecki P."/>
            <person name="Heitman J."/>
            <person name="Hesse C."/>
            <person name="Hori C."/>
            <person name="Igarashi K."/>
            <person name="Jurgens J.A."/>
            <person name="Kallen N."/>
            <person name="Kersten P."/>
            <person name="Kohler A."/>
            <person name="Kuees U."/>
            <person name="Kumar T.K.A."/>
            <person name="Kuo A."/>
            <person name="LaButti K."/>
            <person name="Larrondo L.F."/>
            <person name="Lindquist E."/>
            <person name="Ling A."/>
            <person name="Lombard V."/>
            <person name="Lucas S."/>
            <person name="Lundell T."/>
            <person name="Martin R."/>
            <person name="McLaughlin D.J."/>
            <person name="Morgenstern I."/>
            <person name="Morin E."/>
            <person name="Murat C."/>
            <person name="Nagy L.G."/>
            <person name="Nolan M."/>
            <person name="Ohm R.A."/>
            <person name="Patyshakuliyeva A."/>
            <person name="Rokas A."/>
            <person name="Ruiz-Duenas F.J."/>
            <person name="Sabat G."/>
            <person name="Salamov A."/>
            <person name="Samejima M."/>
            <person name="Schmutz J."/>
            <person name="Slot J.C."/>
            <person name="St John F."/>
            <person name="Stenlid J."/>
            <person name="Sun H."/>
            <person name="Sun S."/>
            <person name="Syed K."/>
            <person name="Tsang A."/>
            <person name="Wiebenga A."/>
            <person name="Young D."/>
            <person name="Pisabarro A."/>
            <person name="Eastwood D.C."/>
            <person name="Martin F."/>
            <person name="Cullen D."/>
            <person name="Grigoriev I.V."/>
            <person name="Hibbett D.S."/>
        </authorList>
    </citation>
    <scope>NUCLEOTIDE SEQUENCE [LARGE SCALE GENOMIC DNA]</scope>
    <source>
        <strain evidence="2">TFB10046</strain>
    </source>
</reference>
<keyword evidence="2" id="KW-1185">Reference proteome</keyword>
<dbReference type="KEGG" id="adl:AURDEDRAFT_116727"/>
<sequence>MARLHDTLKHSIRLDVLDQRTTLPGFYLYGKDVVEVYAPAPLAPDPGFVAPTPWSPLAPALTEIAGFSTVQPPPGIPDAPTNLRSRRTAELHMRILSPAELAKCRPHSYMMLMAFGERVSRQVVWQALEEYDTRIPLKFRGMIDSGACANVWMYSNDGGMQEIAADLTLSPLSGKNLDVFVKEKAKLRFQKVENDTERIDYENGISVVVQSTTRVCGVFDYQGELKEFVPELTLGAAVGFSPKALSYPFDGIIGIGRSHPETSALGTPGILQQLVDQHCIQEEKVYVCCRYDALDKALGYGFVSFGAWPREVARSAEWISVSADTTAEDGKWIVRLEAINIHFPGRSPSRHDFVVKSMVLVDNGTFGSLFPSNLSGSMRVCLESAVIPDSNGGLIFPRNAKVELVFSSSYGGETRTRSIYGSARKFFTTPKLGPGHQGGRLTLVDAPPEVEIERTVLGLNFFRTFYVGFIDRAVNPGLMLAAQP</sequence>
<accession>J0D044</accession>
<proteinExistence type="predicted"/>
<dbReference type="EMBL" id="JH687837">
    <property type="protein sequence ID" value="EJD37622.1"/>
    <property type="molecule type" value="Genomic_DNA"/>
</dbReference>
<dbReference type="SUPFAM" id="SSF50630">
    <property type="entry name" value="Acid proteases"/>
    <property type="match status" value="1"/>
</dbReference>
<organism evidence="1 2">
    <name type="scientific">Auricularia subglabra (strain TFB-10046 / SS5)</name>
    <name type="common">White-rot fungus</name>
    <name type="synonym">Auricularia delicata (strain TFB10046)</name>
    <dbReference type="NCBI Taxonomy" id="717982"/>
    <lineage>
        <taxon>Eukaryota</taxon>
        <taxon>Fungi</taxon>
        <taxon>Dikarya</taxon>
        <taxon>Basidiomycota</taxon>
        <taxon>Agaricomycotina</taxon>
        <taxon>Agaricomycetes</taxon>
        <taxon>Auriculariales</taxon>
        <taxon>Auriculariaceae</taxon>
        <taxon>Auricularia</taxon>
    </lineage>
</organism>
<name>J0D044_AURST</name>
<dbReference type="InterPro" id="IPR021109">
    <property type="entry name" value="Peptidase_aspartic_dom_sf"/>
</dbReference>
<evidence type="ECO:0000313" key="1">
    <source>
        <dbReference type="EMBL" id="EJD37622.1"/>
    </source>
</evidence>
<dbReference type="Proteomes" id="UP000006514">
    <property type="component" value="Unassembled WGS sequence"/>
</dbReference>
<protein>
    <recommendedName>
        <fullName evidence="3">Peptidase A1 domain-containing protein</fullName>
    </recommendedName>
</protein>